<sequence length="96" mass="10333">MHTMHPRCSTAPPTMTDHLPMWHGWAVLPVPTQQYGGLMPAPRGFGVDVFIGAARDIGDHTTRELAAAMADCSDYQVTDPHGLAAVEVRLAALLGR</sequence>
<organism evidence="1 2">
    <name type="scientific">Streptomyces caatingaensis</name>
    <dbReference type="NCBI Taxonomy" id="1678637"/>
    <lineage>
        <taxon>Bacteria</taxon>
        <taxon>Bacillati</taxon>
        <taxon>Actinomycetota</taxon>
        <taxon>Actinomycetes</taxon>
        <taxon>Kitasatosporales</taxon>
        <taxon>Streptomycetaceae</taxon>
        <taxon>Streptomyces</taxon>
    </lineage>
</organism>
<dbReference type="Proteomes" id="UP000037288">
    <property type="component" value="Unassembled WGS sequence"/>
</dbReference>
<protein>
    <recommendedName>
        <fullName evidence="3">DUF5753 domain-containing protein</fullName>
    </recommendedName>
</protein>
<dbReference type="EMBL" id="LFXA01000004">
    <property type="protein sequence ID" value="KNB52828.1"/>
    <property type="molecule type" value="Genomic_DNA"/>
</dbReference>
<gene>
    <name evidence="1" type="ORF">AC230_09310</name>
</gene>
<evidence type="ECO:0008006" key="3">
    <source>
        <dbReference type="Google" id="ProtNLM"/>
    </source>
</evidence>
<dbReference type="OrthoDB" id="9898516at2"/>
<accession>A0A0K9XHS3</accession>
<comment type="caution">
    <text evidence="1">The sequence shown here is derived from an EMBL/GenBank/DDBJ whole genome shotgun (WGS) entry which is preliminary data.</text>
</comment>
<name>A0A0K9XHS3_9ACTN</name>
<reference evidence="2" key="1">
    <citation type="submission" date="2015-07" db="EMBL/GenBank/DDBJ databases">
        <title>Draft genome sequence of Streptomyces sp. CMAA 1322, a bacterium isolated from Caatinga biome, from dry forest semiarid of Brazil.</title>
        <authorList>
            <person name="Santos S.N."/>
            <person name="Gacesa R."/>
            <person name="Taketani R.G."/>
            <person name="Long P.F."/>
            <person name="Melo I.S."/>
        </authorList>
    </citation>
    <scope>NUCLEOTIDE SEQUENCE [LARGE SCALE GENOMIC DNA]</scope>
    <source>
        <strain evidence="2">CMAA 1322</strain>
    </source>
</reference>
<evidence type="ECO:0000313" key="1">
    <source>
        <dbReference type="EMBL" id="KNB52828.1"/>
    </source>
</evidence>
<dbReference type="PATRIC" id="fig|1678637.3.peg.2012"/>
<dbReference type="RefSeq" id="WP_049715589.1">
    <property type="nucleotide sequence ID" value="NZ_LFXA01000004.1"/>
</dbReference>
<proteinExistence type="predicted"/>
<evidence type="ECO:0000313" key="2">
    <source>
        <dbReference type="Proteomes" id="UP000037288"/>
    </source>
</evidence>
<dbReference type="AlphaFoldDB" id="A0A0K9XHS3"/>
<dbReference type="STRING" id="1678637.AC230_09310"/>
<keyword evidence="2" id="KW-1185">Reference proteome</keyword>